<dbReference type="PANTHER" id="PTHR34378:SF1">
    <property type="entry name" value="GLUTAMATE--CYSTEINE LIGASE, CHLOROPLASTIC"/>
    <property type="match status" value="1"/>
</dbReference>
<evidence type="ECO:0000256" key="4">
    <source>
        <dbReference type="PIRNR" id="PIRNR017901"/>
    </source>
</evidence>
<dbReference type="InterPro" id="IPR035434">
    <property type="entry name" value="GCL_bact_plant"/>
</dbReference>
<dbReference type="InterPro" id="IPR006336">
    <property type="entry name" value="GCS2"/>
</dbReference>
<keyword evidence="2 4" id="KW-0547">Nucleotide-binding</keyword>
<keyword evidence="1 4" id="KW-0436">Ligase</keyword>
<organism evidence="5 6">
    <name type="scientific">Acanthopleuribacter pedis</name>
    <dbReference type="NCBI Taxonomy" id="442870"/>
    <lineage>
        <taxon>Bacteria</taxon>
        <taxon>Pseudomonadati</taxon>
        <taxon>Acidobacteriota</taxon>
        <taxon>Holophagae</taxon>
        <taxon>Acanthopleuribacterales</taxon>
        <taxon>Acanthopleuribacteraceae</taxon>
        <taxon>Acanthopleuribacter</taxon>
    </lineage>
</organism>
<dbReference type="PANTHER" id="PTHR34378">
    <property type="entry name" value="GLUTAMATE--CYSTEINE LIGASE, CHLOROPLASTIC"/>
    <property type="match status" value="1"/>
</dbReference>
<dbReference type="GO" id="GO:0005524">
    <property type="term" value="F:ATP binding"/>
    <property type="evidence" value="ECO:0007669"/>
    <property type="project" value="UniProtKB-UniRule"/>
</dbReference>
<gene>
    <name evidence="5" type="ORF">J3U88_10200</name>
</gene>
<comment type="similarity">
    <text evidence="4">Belongs to the glutamate--cysteine ligase type 2 family. EgtA subfamily.</text>
</comment>
<dbReference type="Pfam" id="PF04107">
    <property type="entry name" value="GCS2"/>
    <property type="match status" value="1"/>
</dbReference>
<keyword evidence="3 4" id="KW-0067">ATP-binding</keyword>
<reference evidence="5" key="1">
    <citation type="submission" date="2021-03" db="EMBL/GenBank/DDBJ databases">
        <authorList>
            <person name="Wang G."/>
        </authorList>
    </citation>
    <scope>NUCLEOTIDE SEQUENCE</scope>
    <source>
        <strain evidence="5">KCTC 12899</strain>
    </source>
</reference>
<dbReference type="Proteomes" id="UP000664417">
    <property type="component" value="Unassembled WGS sequence"/>
</dbReference>
<dbReference type="GO" id="GO:0006750">
    <property type="term" value="P:glutathione biosynthetic process"/>
    <property type="evidence" value="ECO:0007669"/>
    <property type="project" value="UniProtKB-UniRule"/>
</dbReference>
<evidence type="ECO:0000256" key="3">
    <source>
        <dbReference type="ARBA" id="ARBA00022840"/>
    </source>
</evidence>
<dbReference type="EC" id="6.3.2.2" evidence="4"/>
<dbReference type="EMBL" id="JAFREP010000007">
    <property type="protein sequence ID" value="MBO1318834.1"/>
    <property type="molecule type" value="Genomic_DNA"/>
</dbReference>
<comment type="caution">
    <text evidence="5">The sequence shown here is derived from an EMBL/GenBank/DDBJ whole genome shotgun (WGS) entry which is preliminary data.</text>
</comment>
<comment type="function">
    <text evidence="4">Catalyzes the synthesis of gamma-glutamylcysteine (gamma-GC).</text>
</comment>
<comment type="catalytic activity">
    <reaction evidence="4">
        <text>L-cysteine + L-glutamate + ATP = gamma-L-glutamyl-L-cysteine + ADP + phosphate + H(+)</text>
        <dbReference type="Rhea" id="RHEA:13285"/>
        <dbReference type="ChEBI" id="CHEBI:15378"/>
        <dbReference type="ChEBI" id="CHEBI:29985"/>
        <dbReference type="ChEBI" id="CHEBI:30616"/>
        <dbReference type="ChEBI" id="CHEBI:35235"/>
        <dbReference type="ChEBI" id="CHEBI:43474"/>
        <dbReference type="ChEBI" id="CHEBI:58173"/>
        <dbReference type="ChEBI" id="CHEBI:456216"/>
        <dbReference type="EC" id="6.3.2.2"/>
    </reaction>
</comment>
<dbReference type="InterPro" id="IPR014746">
    <property type="entry name" value="Gln_synth/guanido_kin_cat_dom"/>
</dbReference>
<evidence type="ECO:0000313" key="6">
    <source>
        <dbReference type="Proteomes" id="UP000664417"/>
    </source>
</evidence>
<dbReference type="Gene3D" id="3.30.590.20">
    <property type="match status" value="1"/>
</dbReference>
<evidence type="ECO:0000256" key="1">
    <source>
        <dbReference type="ARBA" id="ARBA00022598"/>
    </source>
</evidence>
<dbReference type="PIRSF" id="PIRSF017901">
    <property type="entry name" value="GCL"/>
    <property type="match status" value="1"/>
</dbReference>
<dbReference type="SUPFAM" id="SSF55931">
    <property type="entry name" value="Glutamine synthetase/guanido kinase"/>
    <property type="match status" value="1"/>
</dbReference>
<keyword evidence="6" id="KW-1185">Reference proteome</keyword>
<proteinExistence type="inferred from homology"/>
<dbReference type="RefSeq" id="WP_207858631.1">
    <property type="nucleotide sequence ID" value="NZ_JAFREP010000007.1"/>
</dbReference>
<name>A0A8J7Q7M6_9BACT</name>
<accession>A0A8J7Q7M6</accession>
<dbReference type="AlphaFoldDB" id="A0A8J7Q7M6"/>
<protein>
    <recommendedName>
        <fullName evidence="4">Glutamate--cysteine ligase</fullName>
        <ecNumber evidence="4">6.3.2.2</ecNumber>
    </recommendedName>
</protein>
<sequence>MPRPEATLDTAQLQAKVENAFFPSNHSNSQDHVGLELELWPFRTTPERGHALVPFQNEEGTGLIQLLQQLVGTLEGFTYEPKPDGTHIFKFADGGNLTFEPGRQLEYSGPPFATLTAAIQNLNHVIETLRCQLKNYDIWFFHSGLNPWYTVDEVGLHLTAPRYINMDRYFHTIGHYGRKMMRLSTSLQINLDAGDKATAQRRWLAANLVPPFFVALFANSPFIHRKAGGAYSYRSLIWQNLDPSRTGIQKGFLTPEYKPCPVQQYTEFALDANVMRLPQPNGEASFDGRFINFRQWMKDGYNGQFPDMEDWVNHLSTLFPEVRARGFFECRFLDAQSKVWCAVPGILLTFLLYNTEAREKTIDMLLPYRTQLPGLLQQAAVQGLEDEQIAALSNQLFQLALKHAGSEDRSLVALAEKFYENYTHRGLNPAAELLQLNDGKVFTPEQYRNFEKKQVDHAGELLETICEFC</sequence>
<evidence type="ECO:0000256" key="2">
    <source>
        <dbReference type="ARBA" id="ARBA00022741"/>
    </source>
</evidence>
<dbReference type="GO" id="GO:0004357">
    <property type="term" value="F:glutamate-cysteine ligase activity"/>
    <property type="evidence" value="ECO:0007669"/>
    <property type="project" value="UniProtKB-UniRule"/>
</dbReference>
<evidence type="ECO:0000313" key="5">
    <source>
        <dbReference type="EMBL" id="MBO1318834.1"/>
    </source>
</evidence>